<keyword evidence="3" id="KW-1185">Reference proteome</keyword>
<comment type="caution">
    <text evidence="2">The sequence shown here is derived from an EMBL/GenBank/DDBJ whole genome shotgun (WGS) entry which is preliminary data.</text>
</comment>
<accession>A0A918GEC3</accession>
<feature type="compositionally biased region" description="Basic and acidic residues" evidence="1">
    <location>
        <begin position="67"/>
        <end position="88"/>
    </location>
</feature>
<dbReference type="EMBL" id="BMTL01000087">
    <property type="protein sequence ID" value="GGS32560.1"/>
    <property type="molecule type" value="Genomic_DNA"/>
</dbReference>
<proteinExistence type="predicted"/>
<feature type="region of interest" description="Disordered" evidence="1">
    <location>
        <begin position="27"/>
        <end position="51"/>
    </location>
</feature>
<organism evidence="2 3">
    <name type="scientific">Streptomyces humidus</name>
    <dbReference type="NCBI Taxonomy" id="52259"/>
    <lineage>
        <taxon>Bacteria</taxon>
        <taxon>Bacillati</taxon>
        <taxon>Actinomycetota</taxon>
        <taxon>Actinomycetes</taxon>
        <taxon>Kitasatosporales</taxon>
        <taxon>Streptomycetaceae</taxon>
        <taxon>Streptomyces</taxon>
    </lineage>
</organism>
<feature type="compositionally biased region" description="Basic and acidic residues" evidence="1">
    <location>
        <begin position="100"/>
        <end position="122"/>
    </location>
</feature>
<feature type="region of interest" description="Disordered" evidence="1">
    <location>
        <begin position="65"/>
        <end position="122"/>
    </location>
</feature>
<name>A0A918GEC3_9ACTN</name>
<dbReference type="AlphaFoldDB" id="A0A918GEC3"/>
<reference evidence="2" key="1">
    <citation type="journal article" date="2014" name="Int. J. Syst. Evol. Microbiol.">
        <title>Complete genome sequence of Corynebacterium casei LMG S-19264T (=DSM 44701T), isolated from a smear-ripened cheese.</title>
        <authorList>
            <consortium name="US DOE Joint Genome Institute (JGI-PGF)"/>
            <person name="Walter F."/>
            <person name="Albersmeier A."/>
            <person name="Kalinowski J."/>
            <person name="Ruckert C."/>
        </authorList>
    </citation>
    <scope>NUCLEOTIDE SEQUENCE</scope>
    <source>
        <strain evidence="2">JCM 4386</strain>
    </source>
</reference>
<reference evidence="2" key="2">
    <citation type="submission" date="2020-09" db="EMBL/GenBank/DDBJ databases">
        <authorList>
            <person name="Sun Q."/>
            <person name="Ohkuma M."/>
        </authorList>
    </citation>
    <scope>NUCLEOTIDE SEQUENCE</scope>
    <source>
        <strain evidence="2">JCM 4386</strain>
    </source>
</reference>
<evidence type="ECO:0000313" key="2">
    <source>
        <dbReference type="EMBL" id="GGS32560.1"/>
    </source>
</evidence>
<evidence type="ECO:0000313" key="3">
    <source>
        <dbReference type="Proteomes" id="UP000606194"/>
    </source>
</evidence>
<evidence type="ECO:0000256" key="1">
    <source>
        <dbReference type="SAM" id="MobiDB-lite"/>
    </source>
</evidence>
<sequence>MGDIMFRSTVHAERLRFTQEPQTVVRFPGTGKRESTSHSDRTHLPDSVIPGREYQDVTVAYHLATRLTREPEAGRSGDDDTDEIRSDNGRGVGDMVSFRFGRDRPVVGPKSEEVRERAPRRR</sequence>
<gene>
    <name evidence="2" type="ORF">GCM10010269_83390</name>
</gene>
<dbReference type="Proteomes" id="UP000606194">
    <property type="component" value="Unassembled WGS sequence"/>
</dbReference>
<protein>
    <submittedName>
        <fullName evidence="2">Uncharacterized protein</fullName>
    </submittedName>
</protein>
<feature type="compositionally biased region" description="Basic and acidic residues" evidence="1">
    <location>
        <begin position="31"/>
        <end position="44"/>
    </location>
</feature>